<dbReference type="EMBL" id="SOPW01000009">
    <property type="protein sequence ID" value="TFB21088.1"/>
    <property type="molecule type" value="Genomic_DNA"/>
</dbReference>
<dbReference type="Proteomes" id="UP000297975">
    <property type="component" value="Unassembled WGS sequence"/>
</dbReference>
<dbReference type="AlphaFoldDB" id="A0A4Y8IM50"/>
<name>A0A4Y8IM50_9BACI</name>
<proteinExistence type="inferred from homology"/>
<dbReference type="OrthoDB" id="9789407at2"/>
<protein>
    <submittedName>
        <fullName evidence="3">Polymer-forming cytoskeletal protein</fullName>
    </submittedName>
</protein>
<dbReference type="PANTHER" id="PTHR35024:SF4">
    <property type="entry name" value="POLYMER-FORMING CYTOSKELETAL PROTEIN"/>
    <property type="match status" value="1"/>
</dbReference>
<accession>A0A4Y8IM50</accession>
<sequence length="142" mass="14974">MRSKQDKKLDNVDTIIGAGTVFKGDVDSEASIRVDGTVAGTVNCKGDVVIGQDGQVDAEVKGRNITVAGTIKGNVTSQETLKVESTGKLLGDAKMATLVIDEGGKFDGHSSMGSSDATNEEKQDKKEKQDKNKSNKKKDKAS</sequence>
<feature type="region of interest" description="Disordered" evidence="2">
    <location>
        <begin position="103"/>
        <end position="142"/>
    </location>
</feature>
<organism evidence="3 4">
    <name type="scientific">Filobacillus milosensis</name>
    <dbReference type="NCBI Taxonomy" id="94137"/>
    <lineage>
        <taxon>Bacteria</taxon>
        <taxon>Bacillati</taxon>
        <taxon>Bacillota</taxon>
        <taxon>Bacilli</taxon>
        <taxon>Bacillales</taxon>
        <taxon>Bacillaceae</taxon>
        <taxon>Filobacillus</taxon>
    </lineage>
</organism>
<feature type="compositionally biased region" description="Basic and acidic residues" evidence="2">
    <location>
        <begin position="119"/>
        <end position="133"/>
    </location>
</feature>
<comment type="similarity">
    <text evidence="1">Belongs to the bactofilin family.</text>
</comment>
<keyword evidence="4" id="KW-1185">Reference proteome</keyword>
<dbReference type="Pfam" id="PF04519">
    <property type="entry name" value="Bactofilin"/>
    <property type="match status" value="1"/>
</dbReference>
<gene>
    <name evidence="3" type="ORF">E3U55_09705</name>
</gene>
<dbReference type="RefSeq" id="WP_134340229.1">
    <property type="nucleotide sequence ID" value="NZ_SOPW01000009.1"/>
</dbReference>
<dbReference type="InterPro" id="IPR007607">
    <property type="entry name" value="BacA/B"/>
</dbReference>
<dbReference type="PANTHER" id="PTHR35024">
    <property type="entry name" value="HYPOTHETICAL CYTOSOLIC PROTEIN"/>
    <property type="match status" value="1"/>
</dbReference>
<comment type="caution">
    <text evidence="3">The sequence shown here is derived from an EMBL/GenBank/DDBJ whole genome shotgun (WGS) entry which is preliminary data.</text>
</comment>
<evidence type="ECO:0000256" key="1">
    <source>
        <dbReference type="ARBA" id="ARBA00044755"/>
    </source>
</evidence>
<evidence type="ECO:0000313" key="4">
    <source>
        <dbReference type="Proteomes" id="UP000297975"/>
    </source>
</evidence>
<evidence type="ECO:0000313" key="3">
    <source>
        <dbReference type="EMBL" id="TFB21088.1"/>
    </source>
</evidence>
<reference evidence="3 4" key="1">
    <citation type="submission" date="2019-03" db="EMBL/GenBank/DDBJ databases">
        <authorList>
            <person name="He R.-H."/>
        </authorList>
    </citation>
    <scope>NUCLEOTIDE SEQUENCE [LARGE SCALE GENOMIC DNA]</scope>
    <source>
        <strain evidence="4">SH 714</strain>
    </source>
</reference>
<evidence type="ECO:0000256" key="2">
    <source>
        <dbReference type="SAM" id="MobiDB-lite"/>
    </source>
</evidence>